<evidence type="ECO:0000313" key="2">
    <source>
        <dbReference type="EMBL" id="MFC7181508.1"/>
    </source>
</evidence>
<dbReference type="Proteomes" id="UP001596435">
    <property type="component" value="Unassembled WGS sequence"/>
</dbReference>
<dbReference type="RefSeq" id="WP_380231516.1">
    <property type="nucleotide sequence ID" value="NZ_JBHSVH010000002.1"/>
</dbReference>
<feature type="compositionally biased region" description="Polar residues" evidence="1">
    <location>
        <begin position="1"/>
        <end position="13"/>
    </location>
</feature>
<accession>A0ABW2G2S6</accession>
<evidence type="ECO:0000256" key="1">
    <source>
        <dbReference type="SAM" id="MobiDB-lite"/>
    </source>
</evidence>
<protein>
    <submittedName>
        <fullName evidence="2">Uncharacterized protein</fullName>
    </submittedName>
</protein>
<gene>
    <name evidence="2" type="ORF">ACFQMG_18310</name>
</gene>
<proteinExistence type="predicted"/>
<name>A0ABW2G2S6_9ACTN</name>
<organism evidence="2 3">
    <name type="scientific">Kitasatospora paranensis</name>
    <dbReference type="NCBI Taxonomy" id="258053"/>
    <lineage>
        <taxon>Bacteria</taxon>
        <taxon>Bacillati</taxon>
        <taxon>Actinomycetota</taxon>
        <taxon>Actinomycetes</taxon>
        <taxon>Kitasatosporales</taxon>
        <taxon>Streptomycetaceae</taxon>
        <taxon>Kitasatospora</taxon>
    </lineage>
</organism>
<comment type="caution">
    <text evidence="2">The sequence shown here is derived from an EMBL/GenBank/DDBJ whole genome shotgun (WGS) entry which is preliminary data.</text>
</comment>
<evidence type="ECO:0000313" key="3">
    <source>
        <dbReference type="Proteomes" id="UP001596435"/>
    </source>
</evidence>
<feature type="region of interest" description="Disordered" evidence="1">
    <location>
        <begin position="505"/>
        <end position="527"/>
    </location>
</feature>
<sequence length="873" mass="91057">MGTNSKASHQSYTIAPAGADSSDDNAQPGSGEAVSQEYAEAAASLVLATQLAQLIGDGGIDWESDPNYPLLDVPDDPVEKFDQFAEQIKAAREAVEAMKAAGASDEEIAEKLKDIKAASLTYLTALPPWELQQIAAAKGFEHPVLVGLSGKGQHPLVHWLDPAYDQDIKSKAAIQAAAHKRYQQLLAGETYGGLTLGDVHQLEGTPMPPTSGGWPATPEQVQQAQTALATAIDELPDKPQLVNGEQLAALLKAERHLAGAECPEMGDALQAAKAKAHQDVDAYLDKAWVKAHNTELAAKEAIDAGLITEQQAGLVSGHQLVKLIRPNTDAATLTMVKEGIAKRQAQLDALDAAMSGYLPVGKDTNGALTLAPLGKGTAEQQSEAVKTAAEWAASTGKLYEAQQAVTSWASQMVLPPTDLTQQHPGLDKENFVLPYKETEALNAWAKQQKLAHLREVAEQLGMTAASKASRAHVQKFIAGHFHPNWKQQPAYVNLAAEQAEKKKAAKARQAAVAPPTPTAPATSAAPAAAATGAGATLTGAPVTPVAKPASPKPTAPAASGGAFAAKNKALVAALQMAGANASDLPKRVESAQVAAMSFGPAQSAALGGAHSKTLHQGPDGGMWLFKPDKQAGGARAAAEAAASHALDLGGVPSVPVYQKAIGGQPGCIQPMVKGAKTLGGSPSSWTQGQVDSIVRYHVGAWLVGDHDGHAQNMLETPSGGLVNIDRGQAFKFFGQDKLDLGYAPNSGYGSVPVQQQLYSAFMGGSLAAGVKVNPAVAHPVIKSFEAIPDAQWRAVLHDTAHQGATAGLHWVPKMRARAAKQHGVPPAQVTPTQIAEAFLDHACERKATLRGDFAYFFTKQLKLSSAAALKHGS</sequence>
<feature type="region of interest" description="Disordered" evidence="1">
    <location>
        <begin position="1"/>
        <end position="35"/>
    </location>
</feature>
<reference evidence="3" key="1">
    <citation type="journal article" date="2019" name="Int. J. Syst. Evol. Microbiol.">
        <title>The Global Catalogue of Microorganisms (GCM) 10K type strain sequencing project: providing services to taxonomists for standard genome sequencing and annotation.</title>
        <authorList>
            <consortium name="The Broad Institute Genomics Platform"/>
            <consortium name="The Broad Institute Genome Sequencing Center for Infectious Disease"/>
            <person name="Wu L."/>
            <person name="Ma J."/>
        </authorList>
    </citation>
    <scope>NUCLEOTIDE SEQUENCE [LARGE SCALE GENOMIC DNA]</scope>
    <source>
        <strain evidence="3">CGMCC 1.12859</strain>
    </source>
</reference>
<keyword evidence="3" id="KW-1185">Reference proteome</keyword>
<dbReference type="EMBL" id="JBHTAJ010000032">
    <property type="protein sequence ID" value="MFC7181508.1"/>
    <property type="molecule type" value="Genomic_DNA"/>
</dbReference>
<feature type="compositionally biased region" description="Low complexity" evidence="1">
    <location>
        <begin position="507"/>
        <end position="527"/>
    </location>
</feature>